<organism evidence="5 6">
    <name type="scientific">Alkalithermobacter paradoxus</name>
    <dbReference type="NCBI Taxonomy" id="29349"/>
    <lineage>
        <taxon>Bacteria</taxon>
        <taxon>Bacillati</taxon>
        <taxon>Bacillota</taxon>
        <taxon>Clostridia</taxon>
        <taxon>Peptostreptococcales</taxon>
        <taxon>Tepidibacteraceae</taxon>
        <taxon>Alkalithermobacter</taxon>
    </lineage>
</organism>
<evidence type="ECO:0000256" key="2">
    <source>
        <dbReference type="ARBA" id="ARBA00022747"/>
    </source>
</evidence>
<evidence type="ECO:0000256" key="1">
    <source>
        <dbReference type="ARBA" id="ARBA00010923"/>
    </source>
</evidence>
<dbReference type="InterPro" id="IPR000055">
    <property type="entry name" value="Restrct_endonuc_typeI_TRD"/>
</dbReference>
<dbReference type="InterPro" id="IPR052021">
    <property type="entry name" value="Type-I_RS_S_subunit"/>
</dbReference>
<accession>A0A1V4I4C7</accession>
<dbReference type="CDD" id="cd17246">
    <property type="entry name" value="RMtype1_S_SonII-TRD2-CR2_like"/>
    <property type="match status" value="1"/>
</dbReference>
<sequence length="434" mass="49546">MSKQIREGYKMTELGEIPVEWQVEQIGNIFNFSGGLSIPRSQLSEEGIFYLHYGDIHKRNFTYINVEKDDEWLPKIDIKETNIKEGVFLETGDVVFADASEDYEGIGKSVVIINEKQKPFVSGLHTIVAKDASNRLNYLYKKYCFSTNKVRKQFRVLATGATVYGISRSNIPKIKILIPTITEQKKIASILTTIDEHIEQVDGLIEKTKELKRGLMQKLLTQGIGNTEFKMTEIGKIPKVWKIEKLNNVTDVRDGTHDSPKQLEEGIPFVTSKNLKEFGIDFQDITYISKEDHENISKRSKVDNGDILFAMIGTIGNPVIVNTDFEFSIKNVALIKFENSNMNNIFIKNLLESEVIKKQFDKKSNGGVQKFISLGMIRNLEIPCPSLEEQQKIAFILSEVDQQIEQYNIRKEKLITLKKGLMQQILTGKKRVIV</sequence>
<keyword evidence="2" id="KW-0680">Restriction system</keyword>
<dbReference type="GO" id="GO:0009307">
    <property type="term" value="P:DNA restriction-modification system"/>
    <property type="evidence" value="ECO:0007669"/>
    <property type="project" value="UniProtKB-KW"/>
</dbReference>
<dbReference type="SUPFAM" id="SSF116734">
    <property type="entry name" value="DNA methylase specificity domain"/>
    <property type="match status" value="2"/>
</dbReference>
<dbReference type="InterPro" id="IPR044946">
    <property type="entry name" value="Restrct_endonuc_typeI_TRD_sf"/>
</dbReference>
<evidence type="ECO:0000313" key="6">
    <source>
        <dbReference type="Proteomes" id="UP000190140"/>
    </source>
</evidence>
<dbReference type="GO" id="GO:0003677">
    <property type="term" value="F:DNA binding"/>
    <property type="evidence" value="ECO:0007669"/>
    <property type="project" value="UniProtKB-KW"/>
</dbReference>
<dbReference type="Gene3D" id="1.10.287.1120">
    <property type="entry name" value="Bipartite methylase S protein"/>
    <property type="match status" value="1"/>
</dbReference>
<evidence type="ECO:0000256" key="3">
    <source>
        <dbReference type="ARBA" id="ARBA00023125"/>
    </source>
</evidence>
<dbReference type="STRING" id="29349.CLOTH_19700"/>
<dbReference type="Pfam" id="PF01420">
    <property type="entry name" value="Methylase_S"/>
    <property type="match status" value="2"/>
</dbReference>
<gene>
    <name evidence="5" type="ORF">CLOTH_19700</name>
</gene>
<keyword evidence="6" id="KW-1185">Reference proteome</keyword>
<feature type="domain" description="Type I restriction modification DNA specificity" evidence="4">
    <location>
        <begin position="18"/>
        <end position="200"/>
    </location>
</feature>
<evidence type="ECO:0000259" key="4">
    <source>
        <dbReference type="Pfam" id="PF01420"/>
    </source>
</evidence>
<comment type="similarity">
    <text evidence="1">Belongs to the type-I restriction system S methylase family.</text>
</comment>
<protein>
    <submittedName>
        <fullName evidence="5">EcoKI restriction-modification system protein HsdS</fullName>
    </submittedName>
</protein>
<feature type="domain" description="Type I restriction modification DNA specificity" evidence="4">
    <location>
        <begin position="238"/>
        <end position="410"/>
    </location>
</feature>
<dbReference type="Proteomes" id="UP000190140">
    <property type="component" value="Unassembled WGS sequence"/>
</dbReference>
<dbReference type="EMBL" id="MZGW01000012">
    <property type="protein sequence ID" value="OPJ54749.1"/>
    <property type="molecule type" value="Genomic_DNA"/>
</dbReference>
<keyword evidence="3" id="KW-0238">DNA-binding</keyword>
<name>A0A1V4I4C7_9FIRM</name>
<dbReference type="AlphaFoldDB" id="A0A1V4I4C7"/>
<comment type="caution">
    <text evidence="5">The sequence shown here is derived from an EMBL/GenBank/DDBJ whole genome shotgun (WGS) entry which is preliminary data.</text>
</comment>
<proteinExistence type="inferred from homology"/>
<dbReference type="OrthoDB" id="9811611at2"/>
<evidence type="ECO:0000313" key="5">
    <source>
        <dbReference type="EMBL" id="OPJ54749.1"/>
    </source>
</evidence>
<dbReference type="RefSeq" id="WP_079413571.1">
    <property type="nucleotide sequence ID" value="NZ_MZGW01000012.1"/>
</dbReference>
<dbReference type="Gene3D" id="3.90.220.20">
    <property type="entry name" value="DNA methylase specificity domains"/>
    <property type="match status" value="2"/>
</dbReference>
<reference evidence="5 6" key="1">
    <citation type="submission" date="2017-03" db="EMBL/GenBank/DDBJ databases">
        <title>Genome sequence of Clostridium thermoalcaliphilum DSM 7309.</title>
        <authorList>
            <person name="Poehlein A."/>
            <person name="Daniel R."/>
        </authorList>
    </citation>
    <scope>NUCLEOTIDE SEQUENCE [LARGE SCALE GENOMIC DNA]</scope>
    <source>
        <strain evidence="5 6">DSM 7309</strain>
    </source>
</reference>
<dbReference type="PANTHER" id="PTHR30408:SF12">
    <property type="entry name" value="TYPE I RESTRICTION ENZYME MJAVIII SPECIFICITY SUBUNIT"/>
    <property type="match status" value="1"/>
</dbReference>
<dbReference type="PANTHER" id="PTHR30408">
    <property type="entry name" value="TYPE-1 RESTRICTION ENZYME ECOKI SPECIFICITY PROTEIN"/>
    <property type="match status" value="1"/>
</dbReference>
<dbReference type="REBASE" id="200150">
    <property type="entry name" value="S.Cth7309ORF19680P"/>
</dbReference>